<dbReference type="Pfam" id="PF03358">
    <property type="entry name" value="FMN_red"/>
    <property type="match status" value="1"/>
</dbReference>
<keyword evidence="1" id="KW-0285">Flavoprotein</keyword>
<protein>
    <submittedName>
        <fullName evidence="4">Flavodoxin family protein</fullName>
    </submittedName>
</protein>
<reference evidence="4 5" key="1">
    <citation type="submission" date="2024-11" db="EMBL/GenBank/DDBJ databases">
        <authorList>
            <person name="Heng Y.C."/>
            <person name="Lim A.C.H."/>
            <person name="Lee J.K.Y."/>
            <person name="Kittelmann S."/>
        </authorList>
    </citation>
    <scope>NUCLEOTIDE SEQUENCE [LARGE SCALE GENOMIC DNA]</scope>
    <source>
        <strain evidence="4 5">WILCCON 0269</strain>
    </source>
</reference>
<dbReference type="InterPro" id="IPR005025">
    <property type="entry name" value="FMN_Rdtase-like_dom"/>
</dbReference>
<evidence type="ECO:0000259" key="3">
    <source>
        <dbReference type="Pfam" id="PF03358"/>
    </source>
</evidence>
<evidence type="ECO:0000256" key="1">
    <source>
        <dbReference type="ARBA" id="ARBA00022630"/>
    </source>
</evidence>
<dbReference type="Proteomes" id="UP001623660">
    <property type="component" value="Unassembled WGS sequence"/>
</dbReference>
<dbReference type="Gene3D" id="3.40.50.360">
    <property type="match status" value="1"/>
</dbReference>
<keyword evidence="5" id="KW-1185">Reference proteome</keyword>
<accession>A0ABW8SRD3</accession>
<proteinExistence type="predicted"/>
<evidence type="ECO:0000256" key="2">
    <source>
        <dbReference type="ARBA" id="ARBA00022643"/>
    </source>
</evidence>
<organism evidence="4 5">
    <name type="scientific">Candidatus Clostridium eludens</name>
    <dbReference type="NCBI Taxonomy" id="3381663"/>
    <lineage>
        <taxon>Bacteria</taxon>
        <taxon>Bacillati</taxon>
        <taxon>Bacillota</taxon>
        <taxon>Clostridia</taxon>
        <taxon>Eubacteriales</taxon>
        <taxon>Clostridiaceae</taxon>
        <taxon>Clostridium</taxon>
    </lineage>
</organism>
<dbReference type="EMBL" id="JBJHZX010000074">
    <property type="protein sequence ID" value="MFL0198634.1"/>
    <property type="molecule type" value="Genomic_DNA"/>
</dbReference>
<dbReference type="SUPFAM" id="SSF52218">
    <property type="entry name" value="Flavoproteins"/>
    <property type="match status" value="1"/>
</dbReference>
<comment type="caution">
    <text evidence="4">The sequence shown here is derived from an EMBL/GenBank/DDBJ whole genome shotgun (WGS) entry which is preliminary data.</text>
</comment>
<name>A0ABW8SRD3_9CLOT</name>
<evidence type="ECO:0000313" key="4">
    <source>
        <dbReference type="EMBL" id="MFL0198634.1"/>
    </source>
</evidence>
<sequence length="187" mass="20882">MKKIVAFTGSGRKEGNTSTIVNEVLKGAAEFNAQIKIYNIKDMDIKPCRGCFYCRKFEQCCIKDDMNEVLNDIKEADAVVFSSPIYMCQVSGQVKQLMDRLYPLLSGESGNYELRYGVKETVAIYSQGAPNVDSFKEYIELNNRVLSFLGLNIINTIICSGANDLKAVLENKELLSKAYAIGKELSM</sequence>
<evidence type="ECO:0000313" key="5">
    <source>
        <dbReference type="Proteomes" id="UP001623660"/>
    </source>
</evidence>
<dbReference type="InterPro" id="IPR029039">
    <property type="entry name" value="Flavoprotein-like_sf"/>
</dbReference>
<keyword evidence="2" id="KW-0288">FMN</keyword>
<gene>
    <name evidence="4" type="ORF">ACJDU8_24210</name>
</gene>
<feature type="domain" description="NADPH-dependent FMN reductase-like" evidence="3">
    <location>
        <begin position="3"/>
        <end position="102"/>
    </location>
</feature>
<dbReference type="RefSeq" id="WP_406794744.1">
    <property type="nucleotide sequence ID" value="NZ_JBJHZX010000074.1"/>
</dbReference>
<dbReference type="PANTHER" id="PTHR43278:SF2">
    <property type="entry name" value="IRON-SULFUR FLAVOPROTEIN"/>
    <property type="match status" value="1"/>
</dbReference>
<dbReference type="PANTHER" id="PTHR43278">
    <property type="entry name" value="NAD(P)H-DEPENDENT FMN-CONTAINING OXIDOREDUCTASE YWQN-RELATED"/>
    <property type="match status" value="1"/>
</dbReference>
<dbReference type="InterPro" id="IPR051796">
    <property type="entry name" value="ISF_SsuE-like"/>
</dbReference>